<dbReference type="Proteomes" id="UP000322225">
    <property type="component" value="Chromosome 3"/>
</dbReference>
<protein>
    <submittedName>
        <fullName evidence="2">Uncharacterized protein</fullName>
    </submittedName>
</protein>
<feature type="compositionally biased region" description="Basic residues" evidence="1">
    <location>
        <begin position="128"/>
        <end position="144"/>
    </location>
</feature>
<evidence type="ECO:0000256" key="1">
    <source>
        <dbReference type="SAM" id="MobiDB-lite"/>
    </source>
</evidence>
<proteinExistence type="predicted"/>
<evidence type="ECO:0000313" key="2">
    <source>
        <dbReference type="EMBL" id="WWD17465.1"/>
    </source>
</evidence>
<reference evidence="2" key="2">
    <citation type="submission" date="2024-01" db="EMBL/GenBank/DDBJ databases">
        <title>Comparative genomics of Cryptococcus and Kwoniella reveals pathogenesis evolution and contrasting modes of karyotype evolution via chromosome fusion or intercentromeric recombination.</title>
        <authorList>
            <person name="Coelho M.A."/>
            <person name="David-Palma M."/>
            <person name="Shea T."/>
            <person name="Bowers K."/>
            <person name="McGinley-Smith S."/>
            <person name="Mohammad A.W."/>
            <person name="Gnirke A."/>
            <person name="Yurkov A.M."/>
            <person name="Nowrousian M."/>
            <person name="Sun S."/>
            <person name="Cuomo C.A."/>
            <person name="Heitman J."/>
        </authorList>
    </citation>
    <scope>NUCLEOTIDE SEQUENCE</scope>
    <source>
        <strain evidence="2">CBS 12478</strain>
    </source>
</reference>
<feature type="region of interest" description="Disordered" evidence="1">
    <location>
        <begin position="1"/>
        <end position="166"/>
    </location>
</feature>
<feature type="compositionally biased region" description="Acidic residues" evidence="1">
    <location>
        <begin position="68"/>
        <end position="86"/>
    </location>
</feature>
<reference evidence="2" key="1">
    <citation type="submission" date="2017-08" db="EMBL/GenBank/DDBJ databases">
        <authorList>
            <person name="Cuomo C."/>
            <person name="Billmyre B."/>
            <person name="Heitman J."/>
        </authorList>
    </citation>
    <scope>NUCLEOTIDE SEQUENCE</scope>
    <source>
        <strain evidence="2">CBS 12478</strain>
    </source>
</reference>
<feature type="compositionally biased region" description="Polar residues" evidence="1">
    <location>
        <begin position="1"/>
        <end position="16"/>
    </location>
</feature>
<dbReference type="RefSeq" id="XP_031857835.1">
    <property type="nucleotide sequence ID" value="XM_032007897.1"/>
</dbReference>
<feature type="compositionally biased region" description="Low complexity" evidence="1">
    <location>
        <begin position="44"/>
        <end position="55"/>
    </location>
</feature>
<dbReference type="KEGG" id="ksn:43592069"/>
<feature type="compositionally biased region" description="Low complexity" evidence="1">
    <location>
        <begin position="191"/>
        <end position="215"/>
    </location>
</feature>
<keyword evidence="3" id="KW-1185">Reference proteome</keyword>
<dbReference type="AlphaFoldDB" id="A0A5M6BQ92"/>
<sequence>MAELTPPSSNNNTPIRSLQPEDDNDPPSPTRHSTTHPLANSTMDLDLQGDQSSDSEMSADGIVVDGAGMEDDGVLTEGEGEGEGSDEGIGMDVESDEEKEEGGKGKEKQGQGSGSGSGLPARLDPRSSKTRKIVRGKRDSKRRSNITPSSSLGPLPSASSGGRKEGDLYESEIVARWNSDFGDVCADSRAAKVPASKTASAPAAPAPTQSAPVAA</sequence>
<feature type="region of interest" description="Disordered" evidence="1">
    <location>
        <begin position="190"/>
        <end position="215"/>
    </location>
</feature>
<name>A0A5M6BQ92_9TREE</name>
<dbReference type="EMBL" id="CP144053">
    <property type="protein sequence ID" value="WWD17465.1"/>
    <property type="molecule type" value="Genomic_DNA"/>
</dbReference>
<evidence type="ECO:0000313" key="3">
    <source>
        <dbReference type="Proteomes" id="UP000322225"/>
    </source>
</evidence>
<accession>A0A5M6BQ92</accession>
<feature type="compositionally biased region" description="Low complexity" evidence="1">
    <location>
        <begin position="148"/>
        <end position="161"/>
    </location>
</feature>
<dbReference type="GeneID" id="43592069"/>
<gene>
    <name evidence="2" type="ORF">CI109_101906</name>
</gene>
<organism evidence="2 3">
    <name type="scientific">Kwoniella shandongensis</name>
    <dbReference type="NCBI Taxonomy" id="1734106"/>
    <lineage>
        <taxon>Eukaryota</taxon>
        <taxon>Fungi</taxon>
        <taxon>Dikarya</taxon>
        <taxon>Basidiomycota</taxon>
        <taxon>Agaricomycotina</taxon>
        <taxon>Tremellomycetes</taxon>
        <taxon>Tremellales</taxon>
        <taxon>Cryptococcaceae</taxon>
        <taxon>Kwoniella</taxon>
    </lineage>
</organism>